<keyword evidence="4" id="KW-0378">Hydrolase</keyword>
<reference evidence="9 10" key="1">
    <citation type="submission" date="2018-01" db="EMBL/GenBank/DDBJ databases">
        <title>Arthrobacter sp. nov., from glaciers in China.</title>
        <authorList>
            <person name="Liu Q."/>
            <person name="Xin Y.-H."/>
        </authorList>
    </citation>
    <scope>NUCLEOTIDE SEQUENCE [LARGE SCALE GENOMIC DNA]</scope>
    <source>
        <strain evidence="9 10">HLT2-12-2</strain>
    </source>
</reference>
<dbReference type="EC" id="3.2.1.51" evidence="2"/>
<dbReference type="InterPro" id="IPR000933">
    <property type="entry name" value="Glyco_hydro_29"/>
</dbReference>
<dbReference type="GO" id="GO:0004560">
    <property type="term" value="F:alpha-L-fucosidase activity"/>
    <property type="evidence" value="ECO:0007669"/>
    <property type="project" value="InterPro"/>
</dbReference>
<feature type="compositionally biased region" description="Pro residues" evidence="6">
    <location>
        <begin position="1222"/>
        <end position="1232"/>
    </location>
</feature>
<keyword evidence="7" id="KW-1133">Transmembrane helix</keyword>
<dbReference type="GO" id="GO:0016139">
    <property type="term" value="P:glycoside catabolic process"/>
    <property type="evidence" value="ECO:0007669"/>
    <property type="project" value="TreeGrafter"/>
</dbReference>
<dbReference type="Gene3D" id="2.60.120.260">
    <property type="entry name" value="Galactose-binding domain-like"/>
    <property type="match status" value="1"/>
</dbReference>
<dbReference type="EMBL" id="PPXC01000003">
    <property type="protein sequence ID" value="POH74516.1"/>
    <property type="molecule type" value="Genomic_DNA"/>
</dbReference>
<gene>
    <name evidence="9" type="ORF">CVS27_04640</name>
</gene>
<evidence type="ECO:0000256" key="3">
    <source>
        <dbReference type="ARBA" id="ARBA00022729"/>
    </source>
</evidence>
<evidence type="ECO:0000313" key="10">
    <source>
        <dbReference type="Proteomes" id="UP000237061"/>
    </source>
</evidence>
<keyword evidence="5" id="KW-0326">Glycosidase</keyword>
<evidence type="ECO:0000256" key="2">
    <source>
        <dbReference type="ARBA" id="ARBA00012662"/>
    </source>
</evidence>
<dbReference type="RefSeq" id="WP_103464562.1">
    <property type="nucleotide sequence ID" value="NZ_PPXC01000003.1"/>
</dbReference>
<dbReference type="InterPro" id="IPR057739">
    <property type="entry name" value="Glyco_hydro_29_N"/>
</dbReference>
<sequence>MIFDSVRIKAKGAPAPAPPSSRGKSRKAPALAGLATLGLVGALMAPNLAAQAATSDSLNVGFNGSLVGNTAYTTTGDEIMHGALNRVTGNEEQVPLSGVRLTGGAQGIRYAPTDMTTGTDTADQGFLGEVKFTPASSADLSTIFSAGGNFYIRAQSGELRYGFDSLTGSTWTSNKATFAYPALNKEHALSFHYFPTATGATLTVMLDGVTLPAVSSTAPAKNAANLGSIFGFGYEINPGGSGRGFSGMLHDARLAKAAGAFAPSAFEYQPKPASTDLLDVSYDGALAGNAYTASGSDVLLGTLNRRAGTETVAGGKATLTATDEGMDFTATAFPLGTTKLDKGFVAEATFTPSGPQVAQAPVIAVGGNLFARYNNGGTSFEYGFSSNASGSWKTYSESVPVPEVNKPHTFSMVYVPKSDGTAEVVAGMDGKLLAPVTGLQAIKNSASNTTATFGAEVKEAANNRAFKGSLDKTRFAALTAGYEPAAVKYQDLTPGEPEVCEPLLVDPANYISVSTGDCEANILAKSALVRPTKAQLEWQESRQTAFLHFGINTFYNQEWGHGTEDPARFNPTDFDADSWVKTLRDNGYRYAVLTVKHHDGFLSYPSRYTDYTVASSPWKNGKGDVVKEFTDAAHKYGMKVGLYMSPADSNQEVDGVFGNGSAKSERTIPTLVAGDDRAGKTIPSFKYQATDYGAFFLNTLYEILTQYGQVDEVWFDGAQGNTGKQEFYDYPAFYDMIAKLQPQSVVAVGGNDVRWIGNEQGVARANEWGVLPITRPTDGGKIKSVASEGSDNLGSRSSVISSVKNGQANSLHWWPGEADMRLTQGWFAHPNDAPKQPAEMMNKYYQSVGRNSVLLLNVPPTTTGKFAPASVTALQGFKTARDKSFTNDLALGLPVSVNGENSMLLTDDNARTGASQALSVDSVVGIDLGSAKAVSNISLSEHVLEHGQTVEKFTVEAKVNGTWTAVNNDATNGGGTGGGTIGVTRILKFAAPVTAKEFRVTIKETRAPAHLSNLSLYGDLAAAPAPAMNLYVDCKAPLAGIGTEARPFNSLEQFRQLEIATGATIAFKAGTDCAASDTPFWGYGTAAAPITVTSYGTGAAALIGGKPLAEKFGAFASKGWTVAGVVEPATPTTSLSAATVEAGKSVTVTLAGFSANQEATLELRPGAISLGKITTNAQGGATIAVTVPGATSAGDFTVAATQGAKTASAALKVTAPVVVPTTAPPTTAPPTVPATTAPPTTAAPTTAPPTTAPPTVPATTAPATTTPASGEPAGTVNKETVAAGSELTMTGKNFKPGSTATFTLHSDPVVLGTAGVAANGTATLTATVPVSVPAGVHTIVISGTAGDGRAAEVSITVNVAAAGGPSTAATSPSTAAATAATTPAAADKGDLATTGSTATSGLLWAMVLLLAGSASVLMIRRRGKRA</sequence>
<feature type="region of interest" description="Disordered" evidence="6">
    <location>
        <begin position="9"/>
        <end position="28"/>
    </location>
</feature>
<dbReference type="GO" id="GO:0006004">
    <property type="term" value="P:fucose metabolic process"/>
    <property type="evidence" value="ECO:0007669"/>
    <property type="project" value="TreeGrafter"/>
</dbReference>
<name>A0A2S3ZZ04_ARTGL</name>
<organism evidence="9 10">
    <name type="scientific">Arthrobacter glacialis</name>
    <dbReference type="NCBI Taxonomy" id="1664"/>
    <lineage>
        <taxon>Bacteria</taxon>
        <taxon>Bacillati</taxon>
        <taxon>Actinomycetota</taxon>
        <taxon>Actinomycetes</taxon>
        <taxon>Micrococcales</taxon>
        <taxon>Micrococcaceae</taxon>
        <taxon>Arthrobacter</taxon>
    </lineage>
</organism>
<dbReference type="GO" id="GO:0005764">
    <property type="term" value="C:lysosome"/>
    <property type="evidence" value="ECO:0007669"/>
    <property type="project" value="TreeGrafter"/>
</dbReference>
<dbReference type="SUPFAM" id="SSF49785">
    <property type="entry name" value="Galactose-binding domain-like"/>
    <property type="match status" value="1"/>
</dbReference>
<dbReference type="InterPro" id="IPR017853">
    <property type="entry name" value="GH"/>
</dbReference>
<feature type="compositionally biased region" description="Pro residues" evidence="6">
    <location>
        <begin position="1246"/>
        <end position="1256"/>
    </location>
</feature>
<accession>A0A2S3ZZ04</accession>
<evidence type="ECO:0000313" key="9">
    <source>
        <dbReference type="EMBL" id="POH74516.1"/>
    </source>
</evidence>
<dbReference type="SMART" id="SM00812">
    <property type="entry name" value="Alpha_L_fucos"/>
    <property type="match status" value="1"/>
</dbReference>
<feature type="transmembrane region" description="Helical" evidence="7">
    <location>
        <begin position="1401"/>
        <end position="1419"/>
    </location>
</feature>
<keyword evidence="10" id="KW-1185">Reference proteome</keyword>
<evidence type="ECO:0000256" key="5">
    <source>
        <dbReference type="ARBA" id="ARBA00023295"/>
    </source>
</evidence>
<dbReference type="PANTHER" id="PTHR10030:SF37">
    <property type="entry name" value="ALPHA-L-FUCOSIDASE-RELATED"/>
    <property type="match status" value="1"/>
</dbReference>
<dbReference type="InterPro" id="IPR000421">
    <property type="entry name" value="FA58C"/>
</dbReference>
<dbReference type="Gene3D" id="3.20.20.80">
    <property type="entry name" value="Glycosidases"/>
    <property type="match status" value="1"/>
</dbReference>
<keyword evidence="3" id="KW-0732">Signal</keyword>
<evidence type="ECO:0000259" key="8">
    <source>
        <dbReference type="PROSITE" id="PS50022"/>
    </source>
</evidence>
<keyword evidence="7" id="KW-0472">Membrane</keyword>
<protein>
    <recommendedName>
        <fullName evidence="2">alpha-L-fucosidase</fullName>
        <ecNumber evidence="2">3.2.1.51</ecNumber>
    </recommendedName>
</protein>
<dbReference type="InterPro" id="IPR008979">
    <property type="entry name" value="Galactose-bd-like_sf"/>
</dbReference>
<keyword evidence="7" id="KW-0812">Transmembrane</keyword>
<proteinExistence type="inferred from homology"/>
<dbReference type="PANTHER" id="PTHR10030">
    <property type="entry name" value="ALPHA-L-FUCOSIDASE"/>
    <property type="match status" value="1"/>
</dbReference>
<dbReference type="PROSITE" id="PS50022">
    <property type="entry name" value="FA58C_3"/>
    <property type="match status" value="1"/>
</dbReference>
<evidence type="ECO:0000256" key="4">
    <source>
        <dbReference type="ARBA" id="ARBA00022801"/>
    </source>
</evidence>
<dbReference type="Proteomes" id="UP000237061">
    <property type="component" value="Unassembled WGS sequence"/>
</dbReference>
<evidence type="ECO:0000256" key="7">
    <source>
        <dbReference type="SAM" id="Phobius"/>
    </source>
</evidence>
<feature type="domain" description="F5/8 type C" evidence="8">
    <location>
        <begin position="870"/>
        <end position="1019"/>
    </location>
</feature>
<evidence type="ECO:0000256" key="6">
    <source>
        <dbReference type="SAM" id="MobiDB-lite"/>
    </source>
</evidence>
<comment type="caution">
    <text evidence="9">The sequence shown here is derived from an EMBL/GenBank/DDBJ whole genome shotgun (WGS) entry which is preliminary data.</text>
</comment>
<feature type="region of interest" description="Disordered" evidence="6">
    <location>
        <begin position="1222"/>
        <end position="1275"/>
    </location>
</feature>
<dbReference type="SUPFAM" id="SSF51445">
    <property type="entry name" value="(Trans)glycosidases"/>
    <property type="match status" value="1"/>
</dbReference>
<evidence type="ECO:0000256" key="1">
    <source>
        <dbReference type="ARBA" id="ARBA00007951"/>
    </source>
</evidence>
<feature type="compositionally biased region" description="Low complexity" evidence="6">
    <location>
        <begin position="1233"/>
        <end position="1245"/>
    </location>
</feature>
<feature type="compositionally biased region" description="Low complexity" evidence="6">
    <location>
        <begin position="1257"/>
        <end position="1268"/>
    </location>
</feature>
<comment type="similarity">
    <text evidence="1">Belongs to the glycosyl hydrolase 29 family.</text>
</comment>
<dbReference type="Pfam" id="PF01120">
    <property type="entry name" value="Alpha_L_fucos"/>
    <property type="match status" value="1"/>
</dbReference>